<dbReference type="Gene3D" id="2.60.120.260">
    <property type="entry name" value="Galactose-binding domain-like"/>
    <property type="match status" value="1"/>
</dbReference>
<organism evidence="2 3">
    <name type="scientific">Conexibacter stalactiti</name>
    <dbReference type="NCBI Taxonomy" id="1940611"/>
    <lineage>
        <taxon>Bacteria</taxon>
        <taxon>Bacillati</taxon>
        <taxon>Actinomycetota</taxon>
        <taxon>Thermoleophilia</taxon>
        <taxon>Solirubrobacterales</taxon>
        <taxon>Conexibacteraceae</taxon>
        <taxon>Conexibacter</taxon>
    </lineage>
</organism>
<feature type="compositionally biased region" description="Pro residues" evidence="1">
    <location>
        <begin position="1028"/>
        <end position="1037"/>
    </location>
</feature>
<dbReference type="Proteomes" id="UP001284601">
    <property type="component" value="Unassembled WGS sequence"/>
</dbReference>
<dbReference type="PANTHER" id="PTHR36848">
    <property type="entry name" value="DNA-BINDING PROTEIN (PUTATIVE SECRETED PROTEIN)-RELATED"/>
    <property type="match status" value="1"/>
</dbReference>
<dbReference type="RefSeq" id="WP_318600031.1">
    <property type="nucleotide sequence ID" value="NZ_JAWSTH010000093.1"/>
</dbReference>
<accession>A0ABU4HW63</accession>
<reference evidence="3" key="1">
    <citation type="submission" date="2023-07" db="EMBL/GenBank/DDBJ databases">
        <title>Conexibacter stalactiti sp. nov., isolated from stalactites in a lava cave and emended description of the genus Conexibacter.</title>
        <authorList>
            <person name="Lee S.D."/>
        </authorList>
    </citation>
    <scope>NUCLEOTIDE SEQUENCE [LARGE SCALE GENOMIC DNA]</scope>
    <source>
        <strain evidence="3">KCTC 39840</strain>
    </source>
</reference>
<dbReference type="SUPFAM" id="SSF49785">
    <property type="entry name" value="Galactose-binding domain-like"/>
    <property type="match status" value="1"/>
</dbReference>
<sequence length="1158" mass="123992">MDRSTLPAAVRPRHHALRACAPLPALRRALAVGASAGAVVAGLAAASAAAAPADFAAINPVTPLTAQSFAAPGSVDKPWVRINMPATATPAGLQAQLQELADAHIAGAEYGQGAFPDEQQLVAILTKANELGIEVSLSHGPTQNPVGYSINSDNARKSLFQGAATVAAGATFDGTLPAPTPANANTPTLVSVLAYRCAQTPCPTSGVVSLERDSVVDLTSQVTGRDRLGVLGGSTTGSLRWTAPSSPAGAEWQLIAFWSRGVFAQPDPFSSEGTDELIASMESGFSPQVKALLRANGGDIMYDSHSSDRGSPDEIWTNRMAAEFRARRGYDLTPNFAGLFYKAFKFSDGSDARVRNDLYAVRGDIWVEKHLEPLRAYVRTFGNVLRLQPEGERDVTLPINDAIQASWALDRPEHESLWGDIVDYYKPIASANHMTGNPWYSTECCAVLNKNYAESVQDMVIRMNRSFAGGITKLVYHVYPYRDSATATWPGYHNFGNAGFANAWGPRNPMWVDAPAFNDFIARNQQVLTQGQAKADVAVYMQNYLYPQYPNEPHIRHWPDTKLEEAGFTHDYLNPTLLDLPNATVTNGRLAADGPAYKAFVVDAQQYPARDPVKTSLPISVAQKLLRYARAGLPVVIVGTPPNQTPGNTPGSDSALRSLVAKLLEEENVRQVDNESDVPKALRQLGVEPAARPAAPSQALTVRRTDAATKTDYYFLYNQGVVEPAGEPMNLFDPAIGSALDRTFTFEGRGTPYRLDAWSGEATPIADYTSDGEHVTVRVRLATDSSTIIALSDDPSRFAKRAPAVHVVSTEADTAVAPDGDTLAVRAARAGSYATALSDGTTVRSEIGAAAGAIDLTDADWQLSAQDWQPANPFVTVGISAPETVRVPVEVDLDGLKPWTEIPQLRDTSGTGVYTTTVSLPAGWSAADGATLSLGEVFDTFTVRVNDRQVPADQISGDVDLAGLLRAGENTIEVRVATTLNNRLNAIDPNVTRRGFVQRYGLVGPVVLTPYKQAAVWTRPAAEQPRQPQQPQPPQQPGTPEQPRRPASPAKKPIKVALARSATVKRGAVRFLLRNGSAAKVTGTVTLRAKLGTRTVVLGSGKVSVAAGKRATLVVKLTRAARARLGRRAKVTATATYALKNATGATATRKARLTIRLR</sequence>
<evidence type="ECO:0000313" key="3">
    <source>
        <dbReference type="Proteomes" id="UP001284601"/>
    </source>
</evidence>
<dbReference type="Pfam" id="PF17132">
    <property type="entry name" value="Glyco_hydro_106"/>
    <property type="match status" value="1"/>
</dbReference>
<dbReference type="EMBL" id="JAWSTH010000093">
    <property type="protein sequence ID" value="MDW5597565.1"/>
    <property type="molecule type" value="Genomic_DNA"/>
</dbReference>
<dbReference type="InterPro" id="IPR053161">
    <property type="entry name" value="Ulvan_degrading_GH"/>
</dbReference>
<feature type="region of interest" description="Disordered" evidence="1">
    <location>
        <begin position="1018"/>
        <end position="1053"/>
    </location>
</feature>
<dbReference type="InterPro" id="IPR008979">
    <property type="entry name" value="Galactose-bd-like_sf"/>
</dbReference>
<proteinExistence type="predicted"/>
<feature type="compositionally biased region" description="Low complexity" evidence="1">
    <location>
        <begin position="1018"/>
        <end position="1027"/>
    </location>
</feature>
<keyword evidence="3" id="KW-1185">Reference proteome</keyword>
<dbReference type="PANTHER" id="PTHR36848:SF2">
    <property type="entry name" value="SECRETED PROTEIN"/>
    <property type="match status" value="1"/>
</dbReference>
<dbReference type="GO" id="GO:0016787">
    <property type="term" value="F:hydrolase activity"/>
    <property type="evidence" value="ECO:0007669"/>
    <property type="project" value="UniProtKB-KW"/>
</dbReference>
<comment type="caution">
    <text evidence="2">The sequence shown here is derived from an EMBL/GenBank/DDBJ whole genome shotgun (WGS) entry which is preliminary data.</text>
</comment>
<evidence type="ECO:0000313" key="2">
    <source>
        <dbReference type="EMBL" id="MDW5597565.1"/>
    </source>
</evidence>
<name>A0ABU4HW63_9ACTN</name>
<gene>
    <name evidence="2" type="ORF">R7226_24660</name>
</gene>
<evidence type="ECO:0000256" key="1">
    <source>
        <dbReference type="SAM" id="MobiDB-lite"/>
    </source>
</evidence>
<protein>
    <submittedName>
        <fullName evidence="2">Glycosyl hydrolase</fullName>
    </submittedName>
</protein>
<keyword evidence="2" id="KW-0378">Hydrolase</keyword>